<proteinExistence type="inferred from homology"/>
<dbReference type="SUPFAM" id="SSF51569">
    <property type="entry name" value="Aldolase"/>
    <property type="match status" value="1"/>
</dbReference>
<organism evidence="3 4">
    <name type="scientific">Novipirellula galeiformis</name>
    <dbReference type="NCBI Taxonomy" id="2528004"/>
    <lineage>
        <taxon>Bacteria</taxon>
        <taxon>Pseudomonadati</taxon>
        <taxon>Planctomycetota</taxon>
        <taxon>Planctomycetia</taxon>
        <taxon>Pirellulales</taxon>
        <taxon>Pirellulaceae</taxon>
        <taxon>Novipirellula</taxon>
    </lineage>
</organism>
<sequence length="305" mass="32596">MPSTVREPLSGVLPVLHTPFTDAGEIDCVTLEREIDWAFQTGAQGVVTAMVSEVLRLGYHGRKQLAEQVCEATGQRGFTVISVGAESTNEAIDFAQHAERIGASAVMAIPPVATQLGGAATRDYFAAIASSISIPLVVQDASGYVGAAIDLGVYLDLLEQFGSDRILFKPEASPLGPNLSKLRDATAGEARIFEGSGGINLVDCYRRGIAGTMPGTDLLDAIVALWQALQAGEDDRIYQLSLPLCGIVALQLQGGLDGFLAIEKYLLKQRGLFPNTHQVQPTAWQIDEETQAEVDRLFARLQAAI</sequence>
<dbReference type="Proteomes" id="UP000316304">
    <property type="component" value="Unassembled WGS sequence"/>
</dbReference>
<evidence type="ECO:0000256" key="2">
    <source>
        <dbReference type="ARBA" id="ARBA00023239"/>
    </source>
</evidence>
<dbReference type="CDD" id="cd00408">
    <property type="entry name" value="DHDPS-like"/>
    <property type="match status" value="1"/>
</dbReference>
<evidence type="ECO:0000256" key="1">
    <source>
        <dbReference type="ARBA" id="ARBA00007592"/>
    </source>
</evidence>
<comment type="similarity">
    <text evidence="1">Belongs to the DapA family.</text>
</comment>
<gene>
    <name evidence="3" type="primary">dapA_5</name>
    <name evidence="3" type="ORF">Pla52o_54930</name>
</gene>
<dbReference type="GO" id="GO:0008840">
    <property type="term" value="F:4-hydroxy-tetrahydrodipicolinate synthase activity"/>
    <property type="evidence" value="ECO:0007669"/>
    <property type="project" value="UniProtKB-EC"/>
</dbReference>
<dbReference type="EMBL" id="SJPT01000015">
    <property type="protein sequence ID" value="TWU17154.1"/>
    <property type="molecule type" value="Genomic_DNA"/>
</dbReference>
<evidence type="ECO:0000313" key="4">
    <source>
        <dbReference type="Proteomes" id="UP000316304"/>
    </source>
</evidence>
<dbReference type="PANTHER" id="PTHR12128">
    <property type="entry name" value="DIHYDRODIPICOLINATE SYNTHASE"/>
    <property type="match status" value="1"/>
</dbReference>
<keyword evidence="4" id="KW-1185">Reference proteome</keyword>
<keyword evidence="2 3" id="KW-0456">Lyase</keyword>
<protein>
    <submittedName>
        <fullName evidence="3">4-hydroxy-tetrahydrodipicolinate synthase</fullName>
        <ecNumber evidence="3">4.3.3.7</ecNumber>
    </submittedName>
</protein>
<dbReference type="InterPro" id="IPR002220">
    <property type="entry name" value="DapA-like"/>
</dbReference>
<dbReference type="AlphaFoldDB" id="A0A5C6C1R7"/>
<comment type="caution">
    <text evidence="3">The sequence shown here is derived from an EMBL/GenBank/DDBJ whole genome shotgun (WGS) entry which is preliminary data.</text>
</comment>
<evidence type="ECO:0000313" key="3">
    <source>
        <dbReference type="EMBL" id="TWU17154.1"/>
    </source>
</evidence>
<dbReference type="InterPro" id="IPR013785">
    <property type="entry name" value="Aldolase_TIM"/>
</dbReference>
<dbReference type="Pfam" id="PF00701">
    <property type="entry name" value="DHDPS"/>
    <property type="match status" value="1"/>
</dbReference>
<dbReference type="Gene3D" id="3.20.20.70">
    <property type="entry name" value="Aldolase class I"/>
    <property type="match status" value="1"/>
</dbReference>
<dbReference type="EC" id="4.3.3.7" evidence="3"/>
<name>A0A5C6C1R7_9BACT</name>
<dbReference type="OrthoDB" id="9771791at2"/>
<dbReference type="SMART" id="SM01130">
    <property type="entry name" value="DHDPS"/>
    <property type="match status" value="1"/>
</dbReference>
<dbReference type="PANTHER" id="PTHR12128:SF66">
    <property type="entry name" value="4-HYDROXY-2-OXOGLUTARATE ALDOLASE, MITOCHONDRIAL"/>
    <property type="match status" value="1"/>
</dbReference>
<reference evidence="3 4" key="1">
    <citation type="submission" date="2019-02" db="EMBL/GenBank/DDBJ databases">
        <title>Deep-cultivation of Planctomycetes and their phenomic and genomic characterization uncovers novel biology.</title>
        <authorList>
            <person name="Wiegand S."/>
            <person name="Jogler M."/>
            <person name="Boedeker C."/>
            <person name="Pinto D."/>
            <person name="Vollmers J."/>
            <person name="Rivas-Marin E."/>
            <person name="Kohn T."/>
            <person name="Peeters S.H."/>
            <person name="Heuer A."/>
            <person name="Rast P."/>
            <person name="Oberbeckmann S."/>
            <person name="Bunk B."/>
            <person name="Jeske O."/>
            <person name="Meyerdierks A."/>
            <person name="Storesund J.E."/>
            <person name="Kallscheuer N."/>
            <person name="Luecker S."/>
            <person name="Lage O.M."/>
            <person name="Pohl T."/>
            <person name="Merkel B.J."/>
            <person name="Hornburger P."/>
            <person name="Mueller R.-W."/>
            <person name="Bruemmer F."/>
            <person name="Labrenz M."/>
            <person name="Spormann A.M."/>
            <person name="Op Den Camp H."/>
            <person name="Overmann J."/>
            <person name="Amann R."/>
            <person name="Jetten M.S.M."/>
            <person name="Mascher T."/>
            <person name="Medema M.H."/>
            <person name="Devos D.P."/>
            <person name="Kaster A.-K."/>
            <person name="Ovreas L."/>
            <person name="Rohde M."/>
            <person name="Galperin M.Y."/>
            <person name="Jogler C."/>
        </authorList>
    </citation>
    <scope>NUCLEOTIDE SEQUENCE [LARGE SCALE GENOMIC DNA]</scope>
    <source>
        <strain evidence="3 4">Pla52o</strain>
    </source>
</reference>
<accession>A0A5C6C1R7</accession>
<dbReference type="RefSeq" id="WP_146597391.1">
    <property type="nucleotide sequence ID" value="NZ_SJPT01000015.1"/>
</dbReference>